<evidence type="ECO:0000313" key="7">
    <source>
        <dbReference type="EMBL" id="MDE5417258.1"/>
    </source>
</evidence>
<evidence type="ECO:0000256" key="2">
    <source>
        <dbReference type="ARBA" id="ARBA00023136"/>
    </source>
</evidence>
<proteinExistence type="predicted"/>
<dbReference type="RefSeq" id="WP_275108597.1">
    <property type="nucleotide sequence ID" value="NZ_JAKJSC010000001.1"/>
</dbReference>
<gene>
    <name evidence="7" type="ORF">L3049_04490</name>
</gene>
<sequence>MRKLYVKHLIVLIVIFTSFGSYAQVENMVLNPSFEVYEKCPESYTFMDKTHKLIPNWTYPTATTPDYFNECGANEVKVPDNFAGYSKAKSGKGYMGAILSGSNRDFREYFQGTLSRVMVPGQKYCVSFWYKLASGSKFAVDQLSMHFTESKIANGNKTFLNLKADLTNKEGLFLDNTEEWIQFCQVYTAKGGEAFFVVGNFKNYDNTNYVVTGRDTKNKKGKSYAYYFFDDFEIRPLVDCNMCACVPKGLKTVLIDSSYTGGLNPVTGQISKIINDGIISLGISGGEPPYNIDWSNGTKNVQKLQNLEAGSYTYHVSDQNNCHTEGTIVFKEPILPKDSFTEGLRNIEEGGALILNNIFFETGKSTLLPTSFEELDKVVEFLKEGTVSLIEISGHTDDVGSDELNQNLSQQRAESVVNYLVSKGVNSQRIKGVGYGESKFLDTNKTEVGRSNNRRVEFLVLKK</sequence>
<protein>
    <submittedName>
        <fullName evidence="7">OmpA family protein</fullName>
    </submittedName>
</protein>
<dbReference type="PROSITE" id="PS01068">
    <property type="entry name" value="OMPA_1"/>
    <property type="match status" value="1"/>
</dbReference>
<comment type="caution">
    <text evidence="7">The sequence shown here is derived from an EMBL/GenBank/DDBJ whole genome shotgun (WGS) entry which is preliminary data.</text>
</comment>
<feature type="signal peptide" evidence="5">
    <location>
        <begin position="1"/>
        <end position="23"/>
    </location>
</feature>
<dbReference type="CDD" id="cd07185">
    <property type="entry name" value="OmpA_C-like"/>
    <property type="match status" value="1"/>
</dbReference>
<organism evidence="7 8">
    <name type="scientific">Paralabilibaculum antarcticum</name>
    <dbReference type="NCBI Taxonomy" id="2912572"/>
    <lineage>
        <taxon>Bacteria</taxon>
        <taxon>Pseudomonadati</taxon>
        <taxon>Bacteroidota</taxon>
        <taxon>Bacteroidia</taxon>
        <taxon>Marinilabiliales</taxon>
        <taxon>Marinifilaceae</taxon>
        <taxon>Paralabilibaculum</taxon>
    </lineage>
</organism>
<dbReference type="EMBL" id="JAKJSC010000001">
    <property type="protein sequence ID" value="MDE5417258.1"/>
    <property type="molecule type" value="Genomic_DNA"/>
</dbReference>
<dbReference type="InterPro" id="IPR036737">
    <property type="entry name" value="OmpA-like_sf"/>
</dbReference>
<dbReference type="Proteomes" id="UP001528920">
    <property type="component" value="Unassembled WGS sequence"/>
</dbReference>
<keyword evidence="8" id="KW-1185">Reference proteome</keyword>
<feature type="domain" description="OmpA-like" evidence="6">
    <location>
        <begin position="347"/>
        <end position="463"/>
    </location>
</feature>
<dbReference type="PANTHER" id="PTHR30329:SF21">
    <property type="entry name" value="LIPOPROTEIN YIAD-RELATED"/>
    <property type="match status" value="1"/>
</dbReference>
<accession>A0ABT5VPB5</accession>
<reference evidence="7 8" key="1">
    <citation type="submission" date="2022-01" db="EMBL/GenBank/DDBJ databases">
        <title>Labilibaculum sp. nov, a marine bacterium isolated from Antarctica.</title>
        <authorList>
            <person name="Dai W."/>
        </authorList>
    </citation>
    <scope>NUCLEOTIDE SEQUENCE [LARGE SCALE GENOMIC DNA]</scope>
    <source>
        <strain evidence="7 8">DW002</strain>
    </source>
</reference>
<dbReference type="InterPro" id="IPR050330">
    <property type="entry name" value="Bact_OuterMem_StrucFunc"/>
</dbReference>
<evidence type="ECO:0000256" key="3">
    <source>
        <dbReference type="ARBA" id="ARBA00023237"/>
    </source>
</evidence>
<dbReference type="PROSITE" id="PS51123">
    <property type="entry name" value="OMPA_2"/>
    <property type="match status" value="1"/>
</dbReference>
<dbReference type="Pfam" id="PF00691">
    <property type="entry name" value="OmpA"/>
    <property type="match status" value="1"/>
</dbReference>
<evidence type="ECO:0000256" key="1">
    <source>
        <dbReference type="ARBA" id="ARBA00004442"/>
    </source>
</evidence>
<dbReference type="Gene3D" id="3.30.1330.60">
    <property type="entry name" value="OmpA-like domain"/>
    <property type="match status" value="1"/>
</dbReference>
<keyword evidence="3" id="KW-0998">Cell outer membrane</keyword>
<name>A0ABT5VPB5_9BACT</name>
<evidence type="ECO:0000259" key="6">
    <source>
        <dbReference type="PROSITE" id="PS51123"/>
    </source>
</evidence>
<keyword evidence="5" id="KW-0732">Signal</keyword>
<dbReference type="PRINTS" id="PR01021">
    <property type="entry name" value="OMPADOMAIN"/>
</dbReference>
<dbReference type="SUPFAM" id="SSF103088">
    <property type="entry name" value="OmpA-like"/>
    <property type="match status" value="1"/>
</dbReference>
<dbReference type="InterPro" id="IPR006664">
    <property type="entry name" value="OMP_bac"/>
</dbReference>
<dbReference type="Gene3D" id="2.60.120.260">
    <property type="entry name" value="Galactose-binding domain-like"/>
    <property type="match status" value="1"/>
</dbReference>
<dbReference type="PANTHER" id="PTHR30329">
    <property type="entry name" value="STATOR ELEMENT OF FLAGELLAR MOTOR COMPLEX"/>
    <property type="match status" value="1"/>
</dbReference>
<dbReference type="InterPro" id="IPR006690">
    <property type="entry name" value="OMPA-like_CS"/>
</dbReference>
<feature type="chain" id="PRO_5045800867" evidence="5">
    <location>
        <begin position="24"/>
        <end position="463"/>
    </location>
</feature>
<keyword evidence="2 4" id="KW-0472">Membrane</keyword>
<evidence type="ECO:0000256" key="4">
    <source>
        <dbReference type="PROSITE-ProRule" id="PRU00473"/>
    </source>
</evidence>
<comment type="subcellular location">
    <subcellularLocation>
        <location evidence="1">Cell outer membrane</location>
    </subcellularLocation>
</comment>
<evidence type="ECO:0000256" key="5">
    <source>
        <dbReference type="SAM" id="SignalP"/>
    </source>
</evidence>
<evidence type="ECO:0000313" key="8">
    <source>
        <dbReference type="Proteomes" id="UP001528920"/>
    </source>
</evidence>
<dbReference type="InterPro" id="IPR006665">
    <property type="entry name" value="OmpA-like"/>
</dbReference>